<evidence type="ECO:0000313" key="3">
    <source>
        <dbReference type="Proteomes" id="UP000546200"/>
    </source>
</evidence>
<accession>A0A7W9EV30</accession>
<dbReference type="PANTHER" id="PTHR12526:SF636">
    <property type="entry name" value="BLL3647 PROTEIN"/>
    <property type="match status" value="1"/>
</dbReference>
<reference evidence="2 3" key="1">
    <citation type="submission" date="2020-08" db="EMBL/GenBank/DDBJ databases">
        <title>Genomic Encyclopedia of Type Strains, Phase IV (KMG-IV): sequencing the most valuable type-strain genomes for metagenomic binning, comparative biology and taxonomic classification.</title>
        <authorList>
            <person name="Goeker M."/>
        </authorList>
    </citation>
    <scope>NUCLEOTIDE SEQUENCE [LARGE SCALE GENOMIC DNA]</scope>
    <source>
        <strain evidence="2 3">DSM 100044</strain>
    </source>
</reference>
<dbReference type="Gene3D" id="3.40.50.2000">
    <property type="entry name" value="Glycogen Phosphorylase B"/>
    <property type="match status" value="2"/>
</dbReference>
<sequence>MRVLHVITGLNVGGAETMLSRLLERQDVAPDLRPRVATLMPPGFMGGRIAATGTPIHQLGMKTAASGFRAVGRLASLLRKDRPDLVIGWMHHAQLAASIAVRLSGTGVPVIWNVRHSLGAYSSEKPATRAILTVQARLSSTPAALIFNAHQARQQYEAFGFRNARVEVIPNGFALSPPPDRAAARARLQALFGIPRTPLLVGMVARAHPMKDVPNLVTAFARMLDRGTDVHLFLAGDGMDRPTKAVAAALAVLPRDRWTLTGQRSDVGVWLGGLDMLALPSAWGEGFPNIVGEAMLAAVPCVATDVGDTRWIIDDAGRVVPPGDPEALARALLDLASLRAAGRAALGKAARRRIETEYDLDRIAGRYAALCRSIVRSPRPAMAAAAMLRVEGSR</sequence>
<dbReference type="EMBL" id="JACIJK010000003">
    <property type="protein sequence ID" value="MBB5714292.1"/>
    <property type="molecule type" value="Genomic_DNA"/>
</dbReference>
<gene>
    <name evidence="2" type="ORF">FHS94_001123</name>
</gene>
<dbReference type="GO" id="GO:0016757">
    <property type="term" value="F:glycosyltransferase activity"/>
    <property type="evidence" value="ECO:0007669"/>
    <property type="project" value="TreeGrafter"/>
</dbReference>
<dbReference type="RefSeq" id="WP_184055484.1">
    <property type="nucleotide sequence ID" value="NZ_JACIJK010000003.1"/>
</dbReference>
<proteinExistence type="predicted"/>
<dbReference type="PANTHER" id="PTHR12526">
    <property type="entry name" value="GLYCOSYLTRANSFERASE"/>
    <property type="match status" value="1"/>
</dbReference>
<keyword evidence="3" id="KW-1185">Reference proteome</keyword>
<dbReference type="SUPFAM" id="SSF53756">
    <property type="entry name" value="UDP-Glycosyltransferase/glycogen phosphorylase"/>
    <property type="match status" value="1"/>
</dbReference>
<dbReference type="Pfam" id="PF13579">
    <property type="entry name" value="Glyco_trans_4_4"/>
    <property type="match status" value="1"/>
</dbReference>
<keyword evidence="2" id="KW-0808">Transferase</keyword>
<dbReference type="Pfam" id="PF13692">
    <property type="entry name" value="Glyco_trans_1_4"/>
    <property type="match status" value="1"/>
</dbReference>
<name>A0A7W9EV30_9SPHN</name>
<dbReference type="InterPro" id="IPR028098">
    <property type="entry name" value="Glyco_trans_4-like_N"/>
</dbReference>
<dbReference type="Proteomes" id="UP000546200">
    <property type="component" value="Unassembled WGS sequence"/>
</dbReference>
<feature type="domain" description="Glycosyltransferase subfamily 4-like N-terminal" evidence="1">
    <location>
        <begin position="13"/>
        <end position="172"/>
    </location>
</feature>
<comment type="caution">
    <text evidence="2">The sequence shown here is derived from an EMBL/GenBank/DDBJ whole genome shotgun (WGS) entry which is preliminary data.</text>
</comment>
<evidence type="ECO:0000259" key="1">
    <source>
        <dbReference type="Pfam" id="PF13579"/>
    </source>
</evidence>
<evidence type="ECO:0000313" key="2">
    <source>
        <dbReference type="EMBL" id="MBB5714292.1"/>
    </source>
</evidence>
<organism evidence="2 3">
    <name type="scientific">Sphingomonas aerophila</name>
    <dbReference type="NCBI Taxonomy" id="1344948"/>
    <lineage>
        <taxon>Bacteria</taxon>
        <taxon>Pseudomonadati</taxon>
        <taxon>Pseudomonadota</taxon>
        <taxon>Alphaproteobacteria</taxon>
        <taxon>Sphingomonadales</taxon>
        <taxon>Sphingomonadaceae</taxon>
        <taxon>Sphingomonas</taxon>
    </lineage>
</organism>
<protein>
    <submittedName>
        <fullName evidence="2">Glycosyltransferase involved in cell wall biosynthesis</fullName>
    </submittedName>
</protein>
<dbReference type="AlphaFoldDB" id="A0A7W9EV30"/>